<name>A0A6G1KIY7_9PLEO</name>
<reference evidence="2" key="1">
    <citation type="journal article" date="2020" name="Stud. Mycol.">
        <title>101 Dothideomycetes genomes: a test case for predicting lifestyles and emergence of pathogens.</title>
        <authorList>
            <person name="Haridas S."/>
            <person name="Albert R."/>
            <person name="Binder M."/>
            <person name="Bloem J."/>
            <person name="Labutti K."/>
            <person name="Salamov A."/>
            <person name="Andreopoulos B."/>
            <person name="Baker S."/>
            <person name="Barry K."/>
            <person name="Bills G."/>
            <person name="Bluhm B."/>
            <person name="Cannon C."/>
            <person name="Castanera R."/>
            <person name="Culley D."/>
            <person name="Daum C."/>
            <person name="Ezra D."/>
            <person name="Gonzalez J."/>
            <person name="Henrissat B."/>
            <person name="Kuo A."/>
            <person name="Liang C."/>
            <person name="Lipzen A."/>
            <person name="Lutzoni F."/>
            <person name="Magnuson J."/>
            <person name="Mondo S."/>
            <person name="Nolan M."/>
            <person name="Ohm R."/>
            <person name="Pangilinan J."/>
            <person name="Park H.-J."/>
            <person name="Ramirez L."/>
            <person name="Alfaro M."/>
            <person name="Sun H."/>
            <person name="Tritt A."/>
            <person name="Yoshinaga Y."/>
            <person name="Zwiers L.-H."/>
            <person name="Turgeon B."/>
            <person name="Goodwin S."/>
            <person name="Spatafora J."/>
            <person name="Crous P."/>
            <person name="Grigoriev I."/>
        </authorList>
    </citation>
    <scope>NUCLEOTIDE SEQUENCE</scope>
    <source>
        <strain evidence="2">CBS 279.74</strain>
    </source>
</reference>
<keyword evidence="3" id="KW-1185">Reference proteome</keyword>
<dbReference type="Proteomes" id="UP000799428">
    <property type="component" value="Unassembled WGS sequence"/>
</dbReference>
<evidence type="ECO:0000313" key="3">
    <source>
        <dbReference type="Proteomes" id="UP000799428"/>
    </source>
</evidence>
<feature type="region of interest" description="Disordered" evidence="1">
    <location>
        <begin position="80"/>
        <end position="149"/>
    </location>
</feature>
<evidence type="ECO:0000256" key="1">
    <source>
        <dbReference type="SAM" id="MobiDB-lite"/>
    </source>
</evidence>
<feature type="compositionally biased region" description="Polar residues" evidence="1">
    <location>
        <begin position="114"/>
        <end position="129"/>
    </location>
</feature>
<proteinExistence type="predicted"/>
<evidence type="ECO:0000313" key="2">
    <source>
        <dbReference type="EMBL" id="KAF2712809.1"/>
    </source>
</evidence>
<feature type="compositionally biased region" description="Pro residues" evidence="1">
    <location>
        <begin position="130"/>
        <end position="142"/>
    </location>
</feature>
<dbReference type="EMBL" id="MU005766">
    <property type="protein sequence ID" value="KAF2712809.1"/>
    <property type="molecule type" value="Genomic_DNA"/>
</dbReference>
<protein>
    <submittedName>
        <fullName evidence="2">Uncharacterized protein</fullName>
    </submittedName>
</protein>
<accession>A0A6G1KIY7</accession>
<sequence>MHLSRAESVAVFHPDGNATHVQQETLSKITSLLGFQLPEPEVSSQVEVDEAEPKMYATKWEVDRHVSVCHLMETNNERNVEMSASEDSDTGMDAPIPGLFQHKPELKPIASVPSARTTRVQTRTWTSPLPSNPGPHKPPLSTPTPQTNK</sequence>
<gene>
    <name evidence="2" type="ORF">K504DRAFT_531846</name>
</gene>
<dbReference type="AlphaFoldDB" id="A0A6G1KIY7"/>
<organism evidence="2 3">
    <name type="scientific">Pleomassaria siparia CBS 279.74</name>
    <dbReference type="NCBI Taxonomy" id="1314801"/>
    <lineage>
        <taxon>Eukaryota</taxon>
        <taxon>Fungi</taxon>
        <taxon>Dikarya</taxon>
        <taxon>Ascomycota</taxon>
        <taxon>Pezizomycotina</taxon>
        <taxon>Dothideomycetes</taxon>
        <taxon>Pleosporomycetidae</taxon>
        <taxon>Pleosporales</taxon>
        <taxon>Pleomassariaceae</taxon>
        <taxon>Pleomassaria</taxon>
    </lineage>
</organism>